<dbReference type="EMBL" id="JASKYM010000014">
    <property type="protein sequence ID" value="MDK2564964.1"/>
    <property type="molecule type" value="Genomic_DNA"/>
</dbReference>
<feature type="domain" description="SipL SPOCS" evidence="1">
    <location>
        <begin position="158"/>
        <end position="252"/>
    </location>
</feature>
<dbReference type="InterPro" id="IPR047589">
    <property type="entry name" value="DUF11_rpt"/>
</dbReference>
<dbReference type="Proteomes" id="UP001301012">
    <property type="component" value="Unassembled WGS sequence"/>
</dbReference>
<gene>
    <name evidence="2" type="ORF">QOZ84_15625</name>
</gene>
<sequence length="273" mass="30947">MVVNAQFTINKTPKGNYSDIGDVITYIIKGVNNSRTDIYNLYIEDSLNPSIQFIPGTVTINDTLISQADILSGILTPKLSAGQSLVISYEVVITNTSYINYTNILDSVRYEYSLTQSENTLQNLQINNKENCTKDSPMYNFRQISIEKKLSFDLVKPDMKEISDITSEIEIIKYYVIATPNIKSLENQNLSGYKLIIHGLIKYTVQYVAIDELVYSSHYNIPFSTFIVMAENYEIGSKLDVEGIVEDIYYKKINSREYLTNAIILVNAKILCG</sequence>
<proteinExistence type="predicted"/>
<dbReference type="InterPro" id="IPR024300">
    <property type="entry name" value="SipL_SPOCS_dom"/>
</dbReference>
<organism evidence="2 3">
    <name type="scientific">Romboutsia sedimentorum</name>
    <dbReference type="NCBI Taxonomy" id="1368474"/>
    <lineage>
        <taxon>Bacteria</taxon>
        <taxon>Bacillati</taxon>
        <taxon>Bacillota</taxon>
        <taxon>Clostridia</taxon>
        <taxon>Peptostreptococcales</taxon>
        <taxon>Peptostreptococcaceae</taxon>
        <taxon>Romboutsia</taxon>
    </lineage>
</organism>
<evidence type="ECO:0000259" key="1">
    <source>
        <dbReference type="Pfam" id="PF12673"/>
    </source>
</evidence>
<evidence type="ECO:0000313" key="3">
    <source>
        <dbReference type="Proteomes" id="UP001301012"/>
    </source>
</evidence>
<evidence type="ECO:0000313" key="2">
    <source>
        <dbReference type="EMBL" id="MDK2564964.1"/>
    </source>
</evidence>
<accession>A0ABT7EDF5</accession>
<comment type="caution">
    <text evidence="2">The sequence shown here is derived from an EMBL/GenBank/DDBJ whole genome shotgun (WGS) entry which is preliminary data.</text>
</comment>
<name>A0ABT7EDF5_9FIRM</name>
<dbReference type="NCBIfam" id="TIGR01451">
    <property type="entry name" value="B_ant_repeat"/>
    <property type="match status" value="1"/>
</dbReference>
<protein>
    <submittedName>
        <fullName evidence="2">DUF3794 domain-containing protein</fullName>
    </submittedName>
</protein>
<reference evidence="2 3" key="1">
    <citation type="submission" date="2023-05" db="EMBL/GenBank/DDBJ databases">
        <title>Rombocin, a short stable natural nisin variant, displays selective antimicrobial activity against Listeria monocytogenes and employs dual mode of action to kill target bacterial strains.</title>
        <authorList>
            <person name="Wambui J."/>
            <person name="Stephan R."/>
            <person name="Kuipers O.P."/>
        </authorList>
    </citation>
    <scope>NUCLEOTIDE SEQUENCE [LARGE SCALE GENOMIC DNA]</scope>
    <source>
        <strain evidence="2 3">RC002</strain>
    </source>
</reference>
<keyword evidence="3" id="KW-1185">Reference proteome</keyword>
<dbReference type="RefSeq" id="WP_284133832.1">
    <property type="nucleotide sequence ID" value="NZ_JASKYM010000014.1"/>
</dbReference>
<dbReference type="Pfam" id="PF12673">
    <property type="entry name" value="SipL"/>
    <property type="match status" value="1"/>
</dbReference>